<organism evidence="2">
    <name type="scientific">Enterobius vermicularis</name>
    <name type="common">Human pinworm</name>
    <dbReference type="NCBI Taxonomy" id="51028"/>
    <lineage>
        <taxon>Eukaryota</taxon>
        <taxon>Metazoa</taxon>
        <taxon>Ecdysozoa</taxon>
        <taxon>Nematoda</taxon>
        <taxon>Chromadorea</taxon>
        <taxon>Rhabditida</taxon>
        <taxon>Spirurina</taxon>
        <taxon>Oxyuridomorpha</taxon>
        <taxon>Oxyuroidea</taxon>
        <taxon>Oxyuridae</taxon>
        <taxon>Enterobius</taxon>
    </lineage>
</organism>
<proteinExistence type="predicted"/>
<protein>
    <submittedName>
        <fullName evidence="2">C2H2-type domain-containing protein</fullName>
    </submittedName>
</protein>
<reference evidence="2" key="1">
    <citation type="submission" date="2017-02" db="UniProtKB">
        <authorList>
            <consortium name="WormBaseParasite"/>
        </authorList>
    </citation>
    <scope>IDENTIFICATION</scope>
</reference>
<accession>A0A0N4V9V5</accession>
<evidence type="ECO:0000256" key="1">
    <source>
        <dbReference type="SAM" id="MobiDB-lite"/>
    </source>
</evidence>
<feature type="compositionally biased region" description="Acidic residues" evidence="1">
    <location>
        <begin position="831"/>
        <end position="843"/>
    </location>
</feature>
<feature type="compositionally biased region" description="Polar residues" evidence="1">
    <location>
        <begin position="416"/>
        <end position="433"/>
    </location>
</feature>
<dbReference type="WBParaSite" id="EVEC_0000723001-mRNA-1">
    <property type="protein sequence ID" value="EVEC_0000723001-mRNA-1"/>
    <property type="gene ID" value="EVEC_0000723001"/>
</dbReference>
<feature type="region of interest" description="Disordered" evidence="1">
    <location>
        <begin position="830"/>
        <end position="851"/>
    </location>
</feature>
<feature type="region of interest" description="Disordered" evidence="1">
    <location>
        <begin position="30"/>
        <end position="77"/>
    </location>
</feature>
<name>A0A0N4V9V5_ENTVE</name>
<feature type="compositionally biased region" description="Basic and acidic residues" evidence="1">
    <location>
        <begin position="39"/>
        <end position="48"/>
    </location>
</feature>
<evidence type="ECO:0000313" key="2">
    <source>
        <dbReference type="WBParaSite" id="EVEC_0000723001-mRNA-1"/>
    </source>
</evidence>
<feature type="compositionally biased region" description="Basic and acidic residues" evidence="1">
    <location>
        <begin position="435"/>
        <end position="451"/>
    </location>
</feature>
<dbReference type="AlphaFoldDB" id="A0A0N4V9V5"/>
<sequence>LLYIYFFDIYIIKLFFLLGLHAQGRKRKASELVNDQEEGERRQEKEVFDETATDAQDVNLRKSGSEPDKEMPTRTSSRIRKPTLRLKEMMETEKILKHPKRDPIKKEAVDEDSEEIVVDILTSDGNDQFSVLESGAAPEISAVPPAVEHEEVLESGIEPRPVEVARAVEGRVNGRNNEGQRPDLGPVMEVTEETVIVDEPDFRGQQIVEEVETARVIQHPYRDEYNGRMHMRQPVQYRPSSRGMSYHPDRPFIPAAAPLLTTDRTNTRVIKRMKPEEREAKEAAERLAAASAAAQIARDSERRRFNSTAMRPMPSFHSNRPEDHRPYATTYQFSTRHSRRPYSQPEQDVIGRGVRVRSSGIPGRYSEQTITREADGGEQIIVTQNGDEHEAIIAEEQVSAEDAEMIFTEEQLEGQLANQSSMKPTSSHRQSVQAEKCDKFAKTEKAERGEVGEDEDDAPPQLVPEEGPGPEEIMQMEQMEKFQETEYIDGMGEVIRVQSPGGTQQYVQIQQEDAIFVDENGTIVEEPAQQDLRAVEFNFLDSKNICCGLCGEIVPYDLLMSEHLPVQHPEVIGDDNLDLEEIPYEVWLRDKLNSERKQLENGFHSGSYETNRVARSTRTLRRVSQVRVNPNEMTLAQLDAALKKKMIEKMGRKVPVALVDKQHARCGICNAVVSLNRKFEVVHLVRHFNAWHPSAHRCAGTWKDRQQQPGQGKPLSMQDFAVVDTTLEGGDNIQCIWCGMFMDASALAMHFSELHPDDVEVPKCNLCLQELVINARLTEKYGDDFMVSLPDERHIRCGKYDTMHTSEALLDRAIEKRLKRMQLMGESGEVFGDEDEDENDEETGTGPEAYLNSRMSFGRRSKPKRHFIMPALRQAAPIGSRFVEPVTECHWKCKLCGADILAAVISAGAIRHFHLAHPDDLKDMQYELCKARLERVSDGCMEFVHPQLIECLVCNMTYPLHKPFNMCRAIRHLKSKHPDVMPEYAGTREQERVCNIFFLRLNKSLWSCKSGVNLEWQTSKRIVFLFQWDVFLIQVFSILGEESNNGYITDPETIASLKEQYNVEFERVQALEGANGERVYVLMAEGEEVDQEMVAQLAASISEENAPQKSDGASVSAEADSSKEMVVITAILGFYNTSTDQNDRSPEQFIVEPDTDVVAEGLYFDTLFFADAVRCQVKPEKSNEAQVVATEKAIEV</sequence>
<feature type="region of interest" description="Disordered" evidence="1">
    <location>
        <begin position="416"/>
        <end position="467"/>
    </location>
</feature>
<feature type="compositionally biased region" description="Basic and acidic residues" evidence="1">
    <location>
        <begin position="59"/>
        <end position="72"/>
    </location>
</feature>